<dbReference type="eggNOG" id="ENOG502TJ7E">
    <property type="taxonomic scope" value="Eukaryota"/>
</dbReference>
<dbReference type="VEuPathDB" id="FungiDB:sr13382"/>
<feature type="region of interest" description="Disordered" evidence="1">
    <location>
        <begin position="104"/>
        <end position="128"/>
    </location>
</feature>
<protein>
    <submittedName>
        <fullName evidence="3">Conserved hypothetical Ustilaginaceae-specific protein</fullName>
    </submittedName>
</protein>
<proteinExistence type="predicted"/>
<dbReference type="EMBL" id="FQ311470">
    <property type="protein sequence ID" value="CBQ72698.1"/>
    <property type="molecule type" value="Genomic_DNA"/>
</dbReference>
<evidence type="ECO:0000313" key="3">
    <source>
        <dbReference type="EMBL" id="CBQ72698.1"/>
    </source>
</evidence>
<evidence type="ECO:0000313" key="4">
    <source>
        <dbReference type="Proteomes" id="UP000008867"/>
    </source>
</evidence>
<dbReference type="HOGENOM" id="CLU_1005338_0_0_1"/>
<sequence>MRALVSLALVIASVGLHVAMAIPMDPFERSNSPGYPRDKQSSWRWQLDLNQPPQSEPHELTYPPQHRALSSAAQPSVVQTSGHLEHTGFPEDEQRHLVGLLDDGEQSHPSALQPSAHGEESGWSEEDERHLANLLDDSDNDDDEPSSVEQFQGIQAVPRKGYGTVLVRTQGRTDVHDRIDDLFGYKLNWAKQEELDKLTAKAIRGLTPYVRSSRILPIDGVKSSDGSPLSIYMTIHGNTPKRPRTSVGSTFFVRNHYRFFGLERKLKKGKGNEIFFYGAASFQPSDRKALDDHLKRVINLAKEAAGHARP</sequence>
<feature type="signal peptide" evidence="2">
    <location>
        <begin position="1"/>
        <end position="21"/>
    </location>
</feature>
<name>E6ZZL8_SPORE</name>
<feature type="region of interest" description="Disordered" evidence="1">
    <location>
        <begin position="69"/>
        <end position="88"/>
    </location>
</feature>
<organism evidence="3 4">
    <name type="scientific">Sporisorium reilianum (strain SRZ2)</name>
    <name type="common">Maize head smut fungus</name>
    <dbReference type="NCBI Taxonomy" id="999809"/>
    <lineage>
        <taxon>Eukaryota</taxon>
        <taxon>Fungi</taxon>
        <taxon>Dikarya</taxon>
        <taxon>Basidiomycota</taxon>
        <taxon>Ustilaginomycotina</taxon>
        <taxon>Ustilaginomycetes</taxon>
        <taxon>Ustilaginales</taxon>
        <taxon>Ustilaginaceae</taxon>
        <taxon>Sporisorium</taxon>
    </lineage>
</organism>
<keyword evidence="4" id="KW-1185">Reference proteome</keyword>
<evidence type="ECO:0000256" key="2">
    <source>
        <dbReference type="SAM" id="SignalP"/>
    </source>
</evidence>
<reference evidence="3 4" key="1">
    <citation type="journal article" date="2010" name="Science">
        <title>Pathogenicity determinants in smut fungi revealed by genome comparison.</title>
        <authorList>
            <person name="Schirawski J."/>
            <person name="Mannhaupt G."/>
            <person name="Muench K."/>
            <person name="Brefort T."/>
            <person name="Schipper K."/>
            <person name="Doehlemann G."/>
            <person name="Di Stasio M."/>
            <person name="Roessel N."/>
            <person name="Mendoza-Mendoza A."/>
            <person name="Pester D."/>
            <person name="Mueller O."/>
            <person name="Winterberg B."/>
            <person name="Meyer E."/>
            <person name="Ghareeb H."/>
            <person name="Wollenberg T."/>
            <person name="Muensterkoetter M."/>
            <person name="Wong P."/>
            <person name="Walter M."/>
            <person name="Stukenbrock E."/>
            <person name="Gueldener U."/>
            <person name="Kahmann R."/>
        </authorList>
    </citation>
    <scope>NUCLEOTIDE SEQUENCE [LARGE SCALE GENOMIC DNA]</scope>
    <source>
        <strain evidence="4">SRZ2</strain>
    </source>
</reference>
<feature type="chain" id="PRO_5003215095" evidence="2">
    <location>
        <begin position="22"/>
        <end position="310"/>
    </location>
</feature>
<evidence type="ECO:0000256" key="1">
    <source>
        <dbReference type="SAM" id="MobiDB-lite"/>
    </source>
</evidence>
<dbReference type="Proteomes" id="UP000008867">
    <property type="component" value="Chromosome 5"/>
</dbReference>
<dbReference type="AlphaFoldDB" id="E6ZZL8"/>
<keyword evidence="2" id="KW-0732">Signal</keyword>
<gene>
    <name evidence="3" type="ORF">sr13382</name>
</gene>
<accession>E6ZZL8</accession>
<feature type="compositionally biased region" description="Polar residues" evidence="1">
    <location>
        <begin position="71"/>
        <end position="82"/>
    </location>
</feature>